<dbReference type="Gene3D" id="1.10.10.1450">
    <property type="match status" value="1"/>
</dbReference>
<evidence type="ECO:0000313" key="2">
    <source>
        <dbReference type="Proteomes" id="UP000515154"/>
    </source>
</evidence>
<evidence type="ECO:0000256" key="1">
    <source>
        <dbReference type="SAM" id="Phobius"/>
    </source>
</evidence>
<protein>
    <submittedName>
        <fullName evidence="3">Uncharacterized protein LOC118761087</fullName>
    </submittedName>
</protein>
<accession>A0A7E6EIN3</accession>
<dbReference type="KEGG" id="osn:118761087"/>
<organism evidence="2 3">
    <name type="scientific">Octopus sinensis</name>
    <name type="common">East Asian common octopus</name>
    <dbReference type="NCBI Taxonomy" id="2607531"/>
    <lineage>
        <taxon>Eukaryota</taxon>
        <taxon>Metazoa</taxon>
        <taxon>Spiralia</taxon>
        <taxon>Lophotrochozoa</taxon>
        <taxon>Mollusca</taxon>
        <taxon>Cephalopoda</taxon>
        <taxon>Coleoidea</taxon>
        <taxon>Octopodiformes</taxon>
        <taxon>Octopoda</taxon>
        <taxon>Incirrata</taxon>
        <taxon>Octopodidae</taxon>
        <taxon>Octopus</taxon>
    </lineage>
</organism>
<sequence>MEGERFCNGQEQRDNVKFCFKPRKFASEILNILRQAYGDEAMGRTQCFDCEGRFKRGSKSLEDESSSFLTRRFQIIKKREKNIHTYWVSHNDGIHFKRNWDCNKQGYSGLNNGNGKVDYITFHELSNTLPENNENHGITKNLTDVRIVKDTTHVTPVAPTTLDHRLLWFIFAISFLLAFSVSFTSLYTYYRQLRKLKDTNNNNIQVDTYIKCPQRKWNPADRSSNSLSPQRRYIHRYQTGNHKKDCVKLFSIISDDDTDTTDDETIIFDIDNIP</sequence>
<dbReference type="AlphaFoldDB" id="A0A7E6EIN3"/>
<keyword evidence="1" id="KW-0812">Transmembrane</keyword>
<keyword evidence="1" id="KW-1133">Transmembrane helix</keyword>
<gene>
    <name evidence="3" type="primary">LOC118761087</name>
</gene>
<reference evidence="3" key="1">
    <citation type="submission" date="2025-08" db="UniProtKB">
        <authorList>
            <consortium name="RefSeq"/>
        </authorList>
    </citation>
    <scope>IDENTIFICATION</scope>
</reference>
<dbReference type="Proteomes" id="UP000515154">
    <property type="component" value="Linkage group LG1"/>
</dbReference>
<keyword evidence="1" id="KW-0472">Membrane</keyword>
<feature type="transmembrane region" description="Helical" evidence="1">
    <location>
        <begin position="166"/>
        <end position="190"/>
    </location>
</feature>
<dbReference type="RefSeq" id="XP_036354737.1">
    <property type="nucleotide sequence ID" value="XM_036498844.1"/>
</dbReference>
<evidence type="ECO:0000313" key="3">
    <source>
        <dbReference type="RefSeq" id="XP_036354737.1"/>
    </source>
</evidence>
<keyword evidence="2" id="KW-1185">Reference proteome</keyword>
<proteinExistence type="predicted"/>
<name>A0A7E6EIN3_9MOLL</name>